<reference evidence="4" key="1">
    <citation type="journal article" date="2020" name="Phytopathology">
        <title>Genome Sequence Resources of Colletotrichum truncatum, C. plurivorum, C. musicola, and C. sojae: Four Species Pathogenic to Soybean (Glycine max).</title>
        <authorList>
            <person name="Rogerio F."/>
            <person name="Boufleur T.R."/>
            <person name="Ciampi-Guillardi M."/>
            <person name="Sukno S.A."/>
            <person name="Thon M.R."/>
            <person name="Massola Junior N.S."/>
            <person name="Baroncelli R."/>
        </authorList>
    </citation>
    <scope>NUCLEOTIDE SEQUENCE</scope>
    <source>
        <strain evidence="4">LFN00145</strain>
    </source>
</reference>
<feature type="compositionally biased region" description="Acidic residues" evidence="2">
    <location>
        <begin position="528"/>
        <end position="548"/>
    </location>
</feature>
<feature type="compositionally biased region" description="Basic and acidic residues" evidence="2">
    <location>
        <begin position="1"/>
        <end position="15"/>
    </location>
</feature>
<feature type="compositionally biased region" description="Acidic residues" evidence="2">
    <location>
        <begin position="956"/>
        <end position="965"/>
    </location>
</feature>
<accession>A0A8H6JQW1</accession>
<feature type="domain" description="Nephrocystin 3-like N-terminal" evidence="3">
    <location>
        <begin position="109"/>
        <end position="253"/>
    </location>
</feature>
<keyword evidence="5" id="KW-1185">Reference proteome</keyword>
<dbReference type="InterPro" id="IPR027417">
    <property type="entry name" value="P-loop_NTPase"/>
</dbReference>
<feature type="compositionally biased region" description="Polar residues" evidence="2">
    <location>
        <begin position="1616"/>
        <end position="1626"/>
    </location>
</feature>
<feature type="region of interest" description="Disordered" evidence="2">
    <location>
        <begin position="1535"/>
        <end position="1645"/>
    </location>
</feature>
<feature type="compositionally biased region" description="Polar residues" evidence="2">
    <location>
        <begin position="1490"/>
        <end position="1507"/>
    </location>
</feature>
<dbReference type="EMBL" id="WIGO01000322">
    <property type="protein sequence ID" value="KAF6817206.1"/>
    <property type="molecule type" value="Genomic_DNA"/>
</dbReference>
<feature type="region of interest" description="Disordered" evidence="2">
    <location>
        <begin position="1672"/>
        <end position="1693"/>
    </location>
</feature>
<evidence type="ECO:0000313" key="4">
    <source>
        <dbReference type="EMBL" id="KAF6817206.1"/>
    </source>
</evidence>
<dbReference type="Gene3D" id="3.40.50.300">
    <property type="entry name" value="P-loop containing nucleotide triphosphate hydrolases"/>
    <property type="match status" value="1"/>
</dbReference>
<feature type="compositionally biased region" description="Low complexity" evidence="2">
    <location>
        <begin position="1583"/>
        <end position="1592"/>
    </location>
</feature>
<dbReference type="PANTHER" id="PTHR10039">
    <property type="entry name" value="AMELOGENIN"/>
    <property type="match status" value="1"/>
</dbReference>
<proteinExistence type="predicted"/>
<feature type="region of interest" description="Disordered" evidence="2">
    <location>
        <begin position="912"/>
        <end position="1014"/>
    </location>
</feature>
<protein>
    <recommendedName>
        <fullName evidence="3">Nephrocystin 3-like N-terminal domain-containing protein</fullName>
    </recommendedName>
</protein>
<feature type="compositionally biased region" description="Basic and acidic residues" evidence="2">
    <location>
        <begin position="1559"/>
        <end position="1582"/>
    </location>
</feature>
<sequence length="1719" mass="191680">MADRLGGRDNRRNQGDDDILVPPSRRSTGSHRSYPLPPPHKRDSFNASGNIKANTGGGSFYDINNSKSTFIELSHRERLLGWLNIPNATAARDRNSDDFSNYLSKIEPGTGDWLLGQNSSYLGWSSSETTMPSVLWLYGDAGFGKSVLCAHAIRNARSRVEESDNGCKLVVAYQFYSWDGEPETPMTAFLNLAYTLATSYFGRLGRDKASEDMLRATDDALDLNSLQRLIRILVREFATLHLFIDGLDELVDAADRDKDKARWTHADTFLHFVLDLAVKPCPENDGGRVKVWITSQERHCIRKTVSSYATIGPATGIVHIPLHQRSNQSDIAVLFEKAHKEAMNSTKARTDLKKLQALVGSNFLWARWMLEDFAKPRIEEENLVDPTRVPQSFAEYLQRRIRERIKSNPESRLDAAHVLSCLVYAKRPLRVEELRDAVCASRVSNLGGDICTTEQYDPVIVKEICAPFVRVDCVTDKAGKAQTVCRLYHASVQGFLMKNRHVLQDMGKSSSNDANNREQHIMANKDDGLDEDEEVHDDDDDEDDEDDDKPGNYIISPRLLGRACLRYLQQARFKKPLKLMTAENKFDFVTADSKPGQEQSVNKQHFLAYAAKYWMRHLQQPDMHNYSARRRRLCIQIEQFVRSSQFHTLLQVQSIFVGGQFSLWHASKTNTHGFVRAFPSFFSESDAGAQLQMQYHEAISEWGYFLDNYSCHGNSLAGQIDLCLWGTLGRNHVLHPMRRMSRWSRNHKSYKIELKQDPARRPDTRLCFHDNLHRLKGGRTQLFSVRSSCAANSENVEVEVEVWTITPDLEPEMDANNRSLIRSVDVENLELYEGPLKTEFIGRPRAVAISPDGQVLRVGSSLYIRKEGSLQRLSVAEMEPGMQFLDEIGHREAFVVLTRRGNIARADLVDELDDPGYGADQEDAGTTAGDDDNSDGESVDSLNSTPRGSACGSDACGDDTDETEESPQFAAVPLTQEPESDFESAGNATSLCSARESYSEGSTTEQSDVIGPDDEFWSNWLSDDNPEIKDLSDGEDWASPPEVVHDHYGWDSDISADVSGKSESGDPIRDRLENLIIRHGWGPESDLCVEALAEYDGCPDDTTPEERVLKAILTAWFTWGRNQAEASKGGFGKDLSGNVMLGGEVLTEEVIMNQYGDDIEGDMRKIFEHEQEKSDGTGDSESDENGGKRGRGKKMTKEEDGEDFLEDFDGDWHYGGSSSESDDGLANTLRGGPRTRSRLISQTKTLKNDKPTRLCELVVLNTATESASNSHDASKVDVKSNEAHFDHPLKPIRIFRFAYKSKNLLFASPPAVHPTKPLVVWPIAGGELVFAHFSPAEKTFFTRNLGAGDHVCHLSIQVRFSPEGRHLHIACIDGIRFPVPGDNRKLVGDLIIGLLIRVSTYRLSRRKTARSPPRLIYQTSCPLQYLISTDPADGGVPFRPIPVSPLPWTLTWDWSSDDWGHVYACQSNKILRVVRLPLFSKVETSDRASLASSGNGTPGTHSSAKTTAVSEAAFTNKGQVFLPRSADNRRIHFIPFRSMGPPEDSGGEVGQTKFSTSPEAKKPAEKSRDPTSGRRIKTDGSKKTTGIKSTSKNAKGKKNEDDDDPEPPGAVVGTLVLSSEDATNEPSDGISIRPGREPPRTSGYSDRAQVVYLRERQFGGWVPFSSVVRDGEVLRPGEDDPTSGKAGRDGTKSKWMAHLKDKVEKFNARDDCDIVDFIR</sequence>
<feature type="region of interest" description="Disordered" evidence="2">
    <location>
        <begin position="1215"/>
        <end position="1241"/>
    </location>
</feature>
<dbReference type="InterPro" id="IPR056884">
    <property type="entry name" value="NPHP3-like_N"/>
</dbReference>
<keyword evidence="1" id="KW-0677">Repeat</keyword>
<feature type="region of interest" description="Disordered" evidence="2">
    <location>
        <begin position="1487"/>
        <end position="1507"/>
    </location>
</feature>
<feature type="region of interest" description="Disordered" evidence="2">
    <location>
        <begin position="1"/>
        <end position="49"/>
    </location>
</feature>
<gene>
    <name evidence="4" type="ORF">CPLU01_13653</name>
</gene>
<dbReference type="Proteomes" id="UP000654918">
    <property type="component" value="Unassembled WGS sequence"/>
</dbReference>
<evidence type="ECO:0000256" key="1">
    <source>
        <dbReference type="ARBA" id="ARBA00022737"/>
    </source>
</evidence>
<feature type="region of interest" description="Disordered" evidence="2">
    <location>
        <begin position="1169"/>
        <end position="1200"/>
    </location>
</feature>
<feature type="region of interest" description="Disordered" evidence="2">
    <location>
        <begin position="522"/>
        <end position="554"/>
    </location>
</feature>
<evidence type="ECO:0000313" key="5">
    <source>
        <dbReference type="Proteomes" id="UP000654918"/>
    </source>
</evidence>
<evidence type="ECO:0000256" key="2">
    <source>
        <dbReference type="SAM" id="MobiDB-lite"/>
    </source>
</evidence>
<evidence type="ECO:0000259" key="3">
    <source>
        <dbReference type="Pfam" id="PF24883"/>
    </source>
</evidence>
<feature type="compositionally biased region" description="Acidic residues" evidence="2">
    <location>
        <begin position="929"/>
        <end position="938"/>
    </location>
</feature>
<organism evidence="4 5">
    <name type="scientific">Colletotrichum plurivorum</name>
    <dbReference type="NCBI Taxonomy" id="2175906"/>
    <lineage>
        <taxon>Eukaryota</taxon>
        <taxon>Fungi</taxon>
        <taxon>Dikarya</taxon>
        <taxon>Ascomycota</taxon>
        <taxon>Pezizomycotina</taxon>
        <taxon>Sordariomycetes</taxon>
        <taxon>Hypocreomycetidae</taxon>
        <taxon>Glomerellales</taxon>
        <taxon>Glomerellaceae</taxon>
        <taxon>Colletotrichum</taxon>
        <taxon>Colletotrichum orchidearum species complex</taxon>
    </lineage>
</organism>
<dbReference type="Pfam" id="PF24883">
    <property type="entry name" value="NPHP3_N"/>
    <property type="match status" value="1"/>
</dbReference>
<comment type="caution">
    <text evidence="4">The sequence shown here is derived from an EMBL/GenBank/DDBJ whole genome shotgun (WGS) entry which is preliminary data.</text>
</comment>
<name>A0A8H6JQW1_9PEZI</name>